<dbReference type="GO" id="GO:0015420">
    <property type="term" value="F:ABC-type vitamin B12 transporter activity"/>
    <property type="evidence" value="ECO:0007669"/>
    <property type="project" value="UniProtKB-UniRule"/>
</dbReference>
<dbReference type="Pfam" id="PF03186">
    <property type="entry name" value="CobD_Cbib"/>
    <property type="match status" value="1"/>
</dbReference>
<evidence type="ECO:0000256" key="9">
    <source>
        <dbReference type="HAMAP-Rule" id="MF_00024"/>
    </source>
</evidence>
<evidence type="ECO:0000256" key="5">
    <source>
        <dbReference type="ARBA" id="ARBA00022573"/>
    </source>
</evidence>
<dbReference type="UniPathway" id="UPA00148"/>
<keyword evidence="4 9" id="KW-1003">Cell membrane</keyword>
<comment type="subcellular location">
    <subcellularLocation>
        <location evidence="1 9">Cell membrane</location>
        <topology evidence="1 9">Multi-pass membrane protein</topology>
    </subcellularLocation>
</comment>
<evidence type="ECO:0000256" key="10">
    <source>
        <dbReference type="SAM" id="MobiDB-lite"/>
    </source>
</evidence>
<evidence type="ECO:0000256" key="4">
    <source>
        <dbReference type="ARBA" id="ARBA00022475"/>
    </source>
</evidence>
<evidence type="ECO:0000313" key="12">
    <source>
        <dbReference type="Proteomes" id="UP000501253"/>
    </source>
</evidence>
<sequence length="341" mass="37100">MRHPPPQRNRRFPGAGPSGLLPRDSGLLLRPPGSSLSLPGVGGRGLYLLLAVLLDRLLGDPSFGHPVRLIGFLGEAGFRVFKSLRALGGLLTLFFCGGLFVGLVWGSVKGVPWLEPLWLFYFLALTSLEREVGQVFEALKGEGLSAARKRLRYLVSRRVELLDETGVIRGALETLAENFNDGFCGPLFWYVVGGLPGTAFYKVVETLDSMFGYPYGPYRAFGWPIARLDDLLNLVPARLSAVFLALAAPFCGGSFFETLRVALRDAPAHPSPNAGWPEAALAGALGISLGGPIPYPRGWEERAWLGEGLRAPRLEDYSCALRLTRLAALWALATALLVFFF</sequence>
<dbReference type="HAMAP" id="MF_00024">
    <property type="entry name" value="CobD_CbiB"/>
    <property type="match status" value="1"/>
</dbReference>
<dbReference type="GO" id="GO:0009236">
    <property type="term" value="P:cobalamin biosynthetic process"/>
    <property type="evidence" value="ECO:0007669"/>
    <property type="project" value="UniProtKB-UniRule"/>
</dbReference>
<accession>A0A6H1WUF5</accession>
<proteinExistence type="inferred from homology"/>
<comment type="caution">
    <text evidence="9">Lacks conserved residue(s) required for the propagation of feature annotation.</text>
</comment>
<feature type="transmembrane region" description="Helical" evidence="9">
    <location>
        <begin position="87"/>
        <end position="108"/>
    </location>
</feature>
<feature type="transmembrane region" description="Helical" evidence="9">
    <location>
        <begin position="237"/>
        <end position="256"/>
    </location>
</feature>
<evidence type="ECO:0000256" key="6">
    <source>
        <dbReference type="ARBA" id="ARBA00022692"/>
    </source>
</evidence>
<dbReference type="PANTHER" id="PTHR34308:SF1">
    <property type="entry name" value="COBALAMIN BIOSYNTHESIS PROTEIN CBIB"/>
    <property type="match status" value="1"/>
</dbReference>
<dbReference type="AlphaFoldDB" id="A0A6H1WUF5"/>
<keyword evidence="7 9" id="KW-1133">Transmembrane helix</keyword>
<evidence type="ECO:0000313" key="11">
    <source>
        <dbReference type="EMBL" id="QJA06784.1"/>
    </source>
</evidence>
<feature type="region of interest" description="Disordered" evidence="10">
    <location>
        <begin position="1"/>
        <end position="22"/>
    </location>
</feature>
<keyword evidence="8 9" id="KW-0472">Membrane</keyword>
<dbReference type="GO" id="GO:0048472">
    <property type="term" value="F:threonine-phosphate decarboxylase activity"/>
    <property type="evidence" value="ECO:0007669"/>
    <property type="project" value="InterPro"/>
</dbReference>
<dbReference type="PANTHER" id="PTHR34308">
    <property type="entry name" value="COBALAMIN BIOSYNTHESIS PROTEIN CBIB"/>
    <property type="match status" value="1"/>
</dbReference>
<keyword evidence="6 9" id="KW-0812">Transmembrane</keyword>
<protein>
    <recommendedName>
        <fullName evidence="9">Cobalamin biosynthesis protein CobD</fullName>
    </recommendedName>
</protein>
<evidence type="ECO:0000256" key="7">
    <source>
        <dbReference type="ARBA" id="ARBA00022989"/>
    </source>
</evidence>
<feature type="compositionally biased region" description="Basic residues" evidence="10">
    <location>
        <begin position="1"/>
        <end position="11"/>
    </location>
</feature>
<keyword evidence="5 9" id="KW-0169">Cobalamin biosynthesis</keyword>
<comment type="pathway">
    <text evidence="2 9">Cofactor biosynthesis; adenosylcobalamin biosynthesis.</text>
</comment>
<dbReference type="Proteomes" id="UP000501253">
    <property type="component" value="Chromosome"/>
</dbReference>
<dbReference type="GO" id="GO:0005886">
    <property type="term" value="C:plasma membrane"/>
    <property type="evidence" value="ECO:0007669"/>
    <property type="project" value="UniProtKB-SubCell"/>
</dbReference>
<evidence type="ECO:0000256" key="3">
    <source>
        <dbReference type="ARBA" id="ARBA00006263"/>
    </source>
</evidence>
<name>A0A6H1WUF5_9BACT</name>
<gene>
    <name evidence="9 11" type="primary">cobD</name>
    <name evidence="11" type="ORF">FVE67_08270</name>
</gene>
<keyword evidence="12" id="KW-1185">Reference proteome</keyword>
<comment type="function">
    <text evidence="9">Converts cobyric acid to cobinamide by the addition of aminopropanol on the F carboxylic group.</text>
</comment>
<feature type="transmembrane region" description="Helical" evidence="9">
    <location>
        <begin position="323"/>
        <end position="340"/>
    </location>
</feature>
<organism evidence="11 12">
    <name type="scientific">Thermosulfurimonas marina</name>
    <dbReference type="NCBI Taxonomy" id="2047767"/>
    <lineage>
        <taxon>Bacteria</taxon>
        <taxon>Pseudomonadati</taxon>
        <taxon>Thermodesulfobacteriota</taxon>
        <taxon>Thermodesulfobacteria</taxon>
        <taxon>Thermodesulfobacteriales</taxon>
        <taxon>Thermodesulfobacteriaceae</taxon>
        <taxon>Thermosulfurimonas</taxon>
    </lineage>
</organism>
<dbReference type="InterPro" id="IPR004485">
    <property type="entry name" value="Cobalamin_biosynth_CobD/CbiB"/>
</dbReference>
<dbReference type="KEGG" id="tmai:FVE67_08270"/>
<dbReference type="NCBIfam" id="TIGR00380">
    <property type="entry name" value="cobal_cbiB"/>
    <property type="match status" value="1"/>
</dbReference>
<evidence type="ECO:0000256" key="8">
    <source>
        <dbReference type="ARBA" id="ARBA00023136"/>
    </source>
</evidence>
<dbReference type="EMBL" id="CP042909">
    <property type="protein sequence ID" value="QJA06784.1"/>
    <property type="molecule type" value="Genomic_DNA"/>
</dbReference>
<evidence type="ECO:0000256" key="1">
    <source>
        <dbReference type="ARBA" id="ARBA00004651"/>
    </source>
</evidence>
<reference evidence="11 12" key="1">
    <citation type="submission" date="2019-08" db="EMBL/GenBank/DDBJ databases">
        <title>Complete genome sequence of Thermosulfurimonas marina SU872T, an anaerobic thermophilic chemolithoautotrophic bacterium isolated from a shallow marine hydrothermal vent.</title>
        <authorList>
            <person name="Allioux M."/>
            <person name="Jebbar M."/>
            <person name="Slobodkina G."/>
            <person name="Slobodkin A."/>
            <person name="Moalic Y."/>
            <person name="Frolova A."/>
            <person name="Shao Z."/>
            <person name="Alain K."/>
        </authorList>
    </citation>
    <scope>NUCLEOTIDE SEQUENCE [LARGE SCALE GENOMIC DNA]</scope>
    <source>
        <strain evidence="11 12">SU872</strain>
    </source>
</reference>
<comment type="similarity">
    <text evidence="3 9">Belongs to the CobD/CbiB family.</text>
</comment>
<evidence type="ECO:0000256" key="2">
    <source>
        <dbReference type="ARBA" id="ARBA00004953"/>
    </source>
</evidence>